<protein>
    <submittedName>
        <fullName evidence="2">(Mediterranean fruit fly) hypothetical protein</fullName>
    </submittedName>
</protein>
<gene>
    <name evidence="2" type="ORF">CCAP1982_LOCUS23286</name>
</gene>
<accession>A0A811VJM7</accession>
<feature type="region of interest" description="Disordered" evidence="1">
    <location>
        <begin position="64"/>
        <end position="87"/>
    </location>
</feature>
<name>A0A811VJM7_CERCA</name>
<dbReference type="AlphaFoldDB" id="A0A811VJM7"/>
<dbReference type="EMBL" id="CAJHJT010000056">
    <property type="protein sequence ID" value="CAD7015341.1"/>
    <property type="molecule type" value="Genomic_DNA"/>
</dbReference>
<comment type="caution">
    <text evidence="2">The sequence shown here is derived from an EMBL/GenBank/DDBJ whole genome shotgun (WGS) entry which is preliminary data.</text>
</comment>
<proteinExistence type="predicted"/>
<reference evidence="2" key="1">
    <citation type="submission" date="2020-11" db="EMBL/GenBank/DDBJ databases">
        <authorList>
            <person name="Whitehead M."/>
        </authorList>
    </citation>
    <scope>NUCLEOTIDE SEQUENCE</scope>
    <source>
        <strain evidence="2">EGII</strain>
    </source>
</reference>
<organism evidence="2 3">
    <name type="scientific">Ceratitis capitata</name>
    <name type="common">Mediterranean fruit fly</name>
    <name type="synonym">Tephritis capitata</name>
    <dbReference type="NCBI Taxonomy" id="7213"/>
    <lineage>
        <taxon>Eukaryota</taxon>
        <taxon>Metazoa</taxon>
        <taxon>Ecdysozoa</taxon>
        <taxon>Arthropoda</taxon>
        <taxon>Hexapoda</taxon>
        <taxon>Insecta</taxon>
        <taxon>Pterygota</taxon>
        <taxon>Neoptera</taxon>
        <taxon>Endopterygota</taxon>
        <taxon>Diptera</taxon>
        <taxon>Brachycera</taxon>
        <taxon>Muscomorpha</taxon>
        <taxon>Tephritoidea</taxon>
        <taxon>Tephritidae</taxon>
        <taxon>Ceratitis</taxon>
        <taxon>Ceratitis</taxon>
    </lineage>
</organism>
<keyword evidence="3" id="KW-1185">Reference proteome</keyword>
<dbReference type="Proteomes" id="UP000606786">
    <property type="component" value="Unassembled WGS sequence"/>
</dbReference>
<feature type="compositionally biased region" description="Polar residues" evidence="1">
    <location>
        <begin position="70"/>
        <end position="87"/>
    </location>
</feature>
<sequence length="87" mass="9289">MTTRTVQNRKTCMKNDIDGLPLRCRITKVHAAQQYNPRGGSTRSKAKAIVIATHETLILIRKTSLAGGNPVSQTPSAAVASGSSNKL</sequence>
<evidence type="ECO:0000313" key="2">
    <source>
        <dbReference type="EMBL" id="CAD7015341.1"/>
    </source>
</evidence>
<evidence type="ECO:0000256" key="1">
    <source>
        <dbReference type="SAM" id="MobiDB-lite"/>
    </source>
</evidence>
<evidence type="ECO:0000313" key="3">
    <source>
        <dbReference type="Proteomes" id="UP000606786"/>
    </source>
</evidence>